<evidence type="ECO:0000313" key="3">
    <source>
        <dbReference type="EMBL" id="MEE4545071.1"/>
    </source>
</evidence>
<dbReference type="Proteomes" id="UP001344658">
    <property type="component" value="Unassembled WGS sequence"/>
</dbReference>
<dbReference type="SUPFAM" id="SSF109604">
    <property type="entry name" value="HD-domain/PDEase-like"/>
    <property type="match status" value="1"/>
</dbReference>
<evidence type="ECO:0000256" key="1">
    <source>
        <dbReference type="SAM" id="MobiDB-lite"/>
    </source>
</evidence>
<sequence>MRLPTPSEIRALHARHAPSAEMLDLVHTHCVIVATIADRLLEASGADADRDLVRTGCLLHDIGVYRLYDAAGRRVHDSYLLHGVLGHELLAGAGLPDVLSRFCSRHTGVGLTRDDIRTQHLPLPPDDYVAVTTEERLVMYADKFYSKSTPPRFLTADAYAVHVRRFGEQKAAAFAALRAEFGEPDLSDLAHTHGHTLQTAPPPPRSPRPREH</sequence>
<evidence type="ECO:0000313" key="4">
    <source>
        <dbReference type="Proteomes" id="UP001344658"/>
    </source>
</evidence>
<dbReference type="InterPro" id="IPR003607">
    <property type="entry name" value="HD/PDEase_dom"/>
</dbReference>
<dbReference type="InterPro" id="IPR006674">
    <property type="entry name" value="HD_domain"/>
</dbReference>
<protein>
    <submittedName>
        <fullName evidence="3">HD domain-containing protein</fullName>
    </submittedName>
</protein>
<proteinExistence type="predicted"/>
<accession>A0ABU7PGW3</accession>
<feature type="region of interest" description="Disordered" evidence="1">
    <location>
        <begin position="187"/>
        <end position="212"/>
    </location>
</feature>
<dbReference type="NCBIfam" id="TIGR00277">
    <property type="entry name" value="HDIG"/>
    <property type="match status" value="1"/>
</dbReference>
<evidence type="ECO:0000259" key="2">
    <source>
        <dbReference type="Pfam" id="PF01966"/>
    </source>
</evidence>
<dbReference type="CDD" id="cd00077">
    <property type="entry name" value="HDc"/>
    <property type="match status" value="1"/>
</dbReference>
<dbReference type="RefSeq" id="WP_330798382.1">
    <property type="nucleotide sequence ID" value="NZ_JAZEWV010000024.1"/>
</dbReference>
<comment type="caution">
    <text evidence="3">The sequence shown here is derived from an EMBL/GenBank/DDBJ whole genome shotgun (WGS) entry which is preliminary data.</text>
</comment>
<dbReference type="Gene3D" id="1.10.3210.10">
    <property type="entry name" value="Hypothetical protein af1432"/>
    <property type="match status" value="1"/>
</dbReference>
<dbReference type="InterPro" id="IPR006675">
    <property type="entry name" value="HDIG_dom"/>
</dbReference>
<reference evidence="3 4" key="1">
    <citation type="submission" date="2023-12" db="EMBL/GenBank/DDBJ databases">
        <title>Streptomyces sp. V4-01.</title>
        <authorList>
            <person name="Somphong A."/>
            <person name="Phongsopitanun W."/>
        </authorList>
    </citation>
    <scope>NUCLEOTIDE SEQUENCE [LARGE SCALE GENOMIC DNA]</scope>
    <source>
        <strain evidence="3 4">V4-01</strain>
    </source>
</reference>
<gene>
    <name evidence="3" type="ORF">V2S66_24275</name>
</gene>
<organism evidence="3 4">
    <name type="scientific">Actinacidiphila polyblastidii</name>
    <dbReference type="NCBI Taxonomy" id="3110430"/>
    <lineage>
        <taxon>Bacteria</taxon>
        <taxon>Bacillati</taxon>
        <taxon>Actinomycetota</taxon>
        <taxon>Actinomycetes</taxon>
        <taxon>Kitasatosporales</taxon>
        <taxon>Streptomycetaceae</taxon>
        <taxon>Actinacidiphila</taxon>
    </lineage>
</organism>
<dbReference type="EMBL" id="JAZEWV010000024">
    <property type="protein sequence ID" value="MEE4545071.1"/>
    <property type="molecule type" value="Genomic_DNA"/>
</dbReference>
<feature type="domain" description="HD" evidence="2">
    <location>
        <begin position="27"/>
        <end position="144"/>
    </location>
</feature>
<keyword evidence="4" id="KW-1185">Reference proteome</keyword>
<dbReference type="Pfam" id="PF01966">
    <property type="entry name" value="HD"/>
    <property type="match status" value="1"/>
</dbReference>
<name>A0ABU7PGW3_9ACTN</name>